<keyword evidence="3" id="KW-0560">Oxidoreductase</keyword>
<dbReference type="FunFam" id="3.40.50.720:FF:000084">
    <property type="entry name" value="Short-chain dehydrogenase reductase"/>
    <property type="match status" value="1"/>
</dbReference>
<evidence type="ECO:0000256" key="3">
    <source>
        <dbReference type="ARBA" id="ARBA00023002"/>
    </source>
</evidence>
<dbReference type="SUPFAM" id="SSF51735">
    <property type="entry name" value="NAD(P)-binding Rossmann-fold domains"/>
    <property type="match status" value="1"/>
</dbReference>
<dbReference type="InterPro" id="IPR020904">
    <property type="entry name" value="Sc_DH/Rdtase_CS"/>
</dbReference>
<dbReference type="InterPro" id="IPR036291">
    <property type="entry name" value="NAD(P)-bd_dom_sf"/>
</dbReference>
<gene>
    <name evidence="4" type="ORF">FFLO_03983</name>
</gene>
<keyword evidence="2" id="KW-0521">NADP</keyword>
<protein>
    <recommendedName>
        <fullName evidence="6">NADP-dependent mannitol dehydrogenase</fullName>
    </recommendedName>
</protein>
<dbReference type="Pfam" id="PF13561">
    <property type="entry name" value="adh_short_C2"/>
    <property type="match status" value="1"/>
</dbReference>
<dbReference type="PRINTS" id="PR00080">
    <property type="entry name" value="SDRFAMILY"/>
</dbReference>
<dbReference type="PANTHER" id="PTHR43008:SF6">
    <property type="entry name" value="NADP-DEPENDENT MANNITOL DEHYDROGENASE"/>
    <property type="match status" value="1"/>
</dbReference>
<comment type="similarity">
    <text evidence="1">Belongs to the short-chain dehydrogenases/reductases (SDR) family.</text>
</comment>
<comment type="caution">
    <text evidence="4">The sequence shown here is derived from an EMBL/GenBank/DDBJ whole genome shotgun (WGS) entry which is preliminary data.</text>
</comment>
<evidence type="ECO:0000256" key="2">
    <source>
        <dbReference type="ARBA" id="ARBA00022857"/>
    </source>
</evidence>
<reference evidence="4" key="1">
    <citation type="submission" date="2020-04" db="EMBL/GenBank/DDBJ databases">
        <title>Analysis of mating type loci in Filobasidium floriforme.</title>
        <authorList>
            <person name="Nowrousian M."/>
        </authorList>
    </citation>
    <scope>NUCLEOTIDE SEQUENCE</scope>
    <source>
        <strain evidence="4">CBS 6242</strain>
    </source>
</reference>
<dbReference type="GO" id="GO:0050664">
    <property type="term" value="F:oxidoreductase activity, acting on NAD(P)H, oxygen as acceptor"/>
    <property type="evidence" value="ECO:0007669"/>
    <property type="project" value="TreeGrafter"/>
</dbReference>
<dbReference type="InterPro" id="IPR002347">
    <property type="entry name" value="SDR_fam"/>
</dbReference>
<accession>A0A8K0JJR1</accession>
<dbReference type="PROSITE" id="PS00061">
    <property type="entry name" value="ADH_SHORT"/>
    <property type="match status" value="1"/>
</dbReference>
<evidence type="ECO:0000256" key="1">
    <source>
        <dbReference type="ARBA" id="ARBA00006484"/>
    </source>
</evidence>
<evidence type="ECO:0000313" key="5">
    <source>
        <dbReference type="Proteomes" id="UP000812966"/>
    </source>
</evidence>
<evidence type="ECO:0000313" key="4">
    <source>
        <dbReference type="EMBL" id="KAG7531976.1"/>
    </source>
</evidence>
<dbReference type="PANTHER" id="PTHR43008">
    <property type="entry name" value="BENZIL REDUCTASE"/>
    <property type="match status" value="1"/>
</dbReference>
<dbReference type="AlphaFoldDB" id="A0A8K0JJR1"/>
<name>A0A8K0JJR1_9TREE</name>
<dbReference type="PRINTS" id="PR00081">
    <property type="entry name" value="GDHRDH"/>
</dbReference>
<dbReference type="Gene3D" id="3.40.50.720">
    <property type="entry name" value="NAD(P)-binding Rossmann-like Domain"/>
    <property type="match status" value="1"/>
</dbReference>
<dbReference type="EMBL" id="JABELV010000078">
    <property type="protein sequence ID" value="KAG7531976.1"/>
    <property type="molecule type" value="Genomic_DNA"/>
</dbReference>
<keyword evidence="5" id="KW-1185">Reference proteome</keyword>
<proteinExistence type="inferred from homology"/>
<dbReference type="GO" id="GO:0016616">
    <property type="term" value="F:oxidoreductase activity, acting on the CH-OH group of donors, NAD or NADP as acceptor"/>
    <property type="evidence" value="ECO:0007669"/>
    <property type="project" value="UniProtKB-ARBA"/>
</dbReference>
<sequence>MVFTIDFKNKNFIVTGGNRGIGLALTRSIAQAGGNVSILYRSSSSAPQVAQGLEKEFPRQRFFAVQCDVTDQKRVGEAFEEVVQGFGKEGGLHGVVANAGVAIVKDALEVGGEEFDYRTNVLGVFYIAQAAAKYWVKTKFTEGSIVVISSMSSQIYNQSALNEPLRHVFYNSSKAAVSSLAKNLAAEWAPHGIRVNIVSPGYVETEQSGVHAPAVRKFHEDSVPLRRYSQPKEQAPPVLLLLSEHSSYMTGSEVFVDGGMLIW</sequence>
<organism evidence="4 5">
    <name type="scientific">Filobasidium floriforme</name>
    <dbReference type="NCBI Taxonomy" id="5210"/>
    <lineage>
        <taxon>Eukaryota</taxon>
        <taxon>Fungi</taxon>
        <taxon>Dikarya</taxon>
        <taxon>Basidiomycota</taxon>
        <taxon>Agaricomycotina</taxon>
        <taxon>Tremellomycetes</taxon>
        <taxon>Filobasidiales</taxon>
        <taxon>Filobasidiaceae</taxon>
        <taxon>Filobasidium</taxon>
    </lineage>
</organism>
<evidence type="ECO:0008006" key="6">
    <source>
        <dbReference type="Google" id="ProtNLM"/>
    </source>
</evidence>
<dbReference type="Proteomes" id="UP000812966">
    <property type="component" value="Unassembled WGS sequence"/>
</dbReference>